<dbReference type="EMBL" id="FMYM01000013">
    <property type="protein sequence ID" value="SDC70576.1"/>
    <property type="molecule type" value="Genomic_DNA"/>
</dbReference>
<dbReference type="PRINTS" id="PR00067">
    <property type="entry name" value="CATALASE"/>
</dbReference>
<dbReference type="GO" id="GO:0046872">
    <property type="term" value="F:metal ion binding"/>
    <property type="evidence" value="ECO:0007669"/>
    <property type="project" value="UniProtKB-KW"/>
</dbReference>
<dbReference type="PROSITE" id="PS00437">
    <property type="entry name" value="CATALASE_1"/>
    <property type="match status" value="1"/>
</dbReference>
<dbReference type="GO" id="GO:0020037">
    <property type="term" value="F:heme binding"/>
    <property type="evidence" value="ECO:0007669"/>
    <property type="project" value="InterPro"/>
</dbReference>
<dbReference type="InterPro" id="IPR020835">
    <property type="entry name" value="Catalase_sf"/>
</dbReference>
<evidence type="ECO:0000256" key="4">
    <source>
        <dbReference type="ARBA" id="ARBA00012314"/>
    </source>
</evidence>
<dbReference type="Gene3D" id="2.40.180.10">
    <property type="entry name" value="Catalase core domain"/>
    <property type="match status" value="1"/>
</dbReference>
<feature type="domain" description="Catalase core" evidence="16">
    <location>
        <begin position="6"/>
        <end position="389"/>
    </location>
</feature>
<keyword evidence="6 13" id="KW-0349">Heme</keyword>
<evidence type="ECO:0000256" key="9">
    <source>
        <dbReference type="ARBA" id="ARBA00023004"/>
    </source>
</evidence>
<dbReference type="FunFam" id="2.40.180.10:FF:000002">
    <property type="entry name" value="Catalase"/>
    <property type="match status" value="1"/>
</dbReference>
<keyword evidence="10 14" id="KW-0376">Hydrogen peroxide</keyword>
<dbReference type="InterPro" id="IPR011614">
    <property type="entry name" value="Catalase_core"/>
</dbReference>
<evidence type="ECO:0000313" key="17">
    <source>
        <dbReference type="EMBL" id="SDC70576.1"/>
    </source>
</evidence>
<dbReference type="STRING" id="1464122.SAMN05421737_11350"/>
<evidence type="ECO:0000256" key="12">
    <source>
        <dbReference type="PIRSR" id="PIRSR038928-1"/>
    </source>
</evidence>
<dbReference type="InterPro" id="IPR018028">
    <property type="entry name" value="Catalase"/>
</dbReference>
<evidence type="ECO:0000256" key="14">
    <source>
        <dbReference type="RuleBase" id="RU000498"/>
    </source>
</evidence>
<dbReference type="AlphaFoldDB" id="A0A1G6NTJ3"/>
<dbReference type="GO" id="GO:0005737">
    <property type="term" value="C:cytoplasm"/>
    <property type="evidence" value="ECO:0007669"/>
    <property type="project" value="TreeGrafter"/>
</dbReference>
<dbReference type="InterPro" id="IPR010582">
    <property type="entry name" value="Catalase_immune_responsive"/>
</dbReference>
<accession>A0A1G6NTJ3</accession>
<dbReference type="SUPFAM" id="SSF56634">
    <property type="entry name" value="Heme-dependent catalase-like"/>
    <property type="match status" value="1"/>
</dbReference>
<comment type="similarity">
    <text evidence="3 14">Belongs to the catalase family.</text>
</comment>
<proteinExistence type="inferred from homology"/>
<evidence type="ECO:0000256" key="13">
    <source>
        <dbReference type="PIRSR" id="PIRSR038928-2"/>
    </source>
</evidence>
<feature type="active site" evidence="12">
    <location>
        <position position="126"/>
    </location>
</feature>
<comment type="function">
    <text evidence="2">Decomposes hydrogen peroxide into water and oxygen; serves to protect cells from the toxic effects of hydrogen peroxide.</text>
</comment>
<evidence type="ECO:0000256" key="3">
    <source>
        <dbReference type="ARBA" id="ARBA00005329"/>
    </source>
</evidence>
<dbReference type="Proteomes" id="UP000242662">
    <property type="component" value="Unassembled WGS sequence"/>
</dbReference>
<dbReference type="CDD" id="cd08154">
    <property type="entry name" value="catalase_clade_1"/>
    <property type="match status" value="1"/>
</dbReference>
<dbReference type="PANTHER" id="PTHR11465:SF23">
    <property type="entry name" value="CATALASE-2"/>
    <property type="match status" value="1"/>
</dbReference>
<evidence type="ECO:0000256" key="8">
    <source>
        <dbReference type="ARBA" id="ARBA00023002"/>
    </source>
</evidence>
<comment type="cofactor">
    <cofactor evidence="1 13">
        <name>heme</name>
        <dbReference type="ChEBI" id="CHEBI:30413"/>
    </cofactor>
</comment>
<dbReference type="InterPro" id="IPR024708">
    <property type="entry name" value="Catalase_AS"/>
</dbReference>
<dbReference type="PIRSF" id="PIRSF038928">
    <property type="entry name" value="Catalase_clade1-3"/>
    <property type="match status" value="1"/>
</dbReference>
<evidence type="ECO:0000256" key="7">
    <source>
        <dbReference type="ARBA" id="ARBA00022723"/>
    </source>
</evidence>
<protein>
    <recommendedName>
        <fullName evidence="4 14">Catalase</fullName>
        <ecNumber evidence="4 14">1.11.1.6</ecNumber>
    </recommendedName>
</protein>
<evidence type="ECO:0000259" key="16">
    <source>
        <dbReference type="SMART" id="SM01060"/>
    </source>
</evidence>
<keyword evidence="18" id="KW-1185">Reference proteome</keyword>
<evidence type="ECO:0000256" key="5">
    <source>
        <dbReference type="ARBA" id="ARBA00022559"/>
    </source>
</evidence>
<keyword evidence="8 14" id="KW-0560">Oxidoreductase</keyword>
<evidence type="ECO:0000256" key="6">
    <source>
        <dbReference type="ARBA" id="ARBA00022617"/>
    </source>
</evidence>
<organism evidence="17 18">
    <name type="scientific">Shouchella lonarensis</name>
    <dbReference type="NCBI Taxonomy" id="1464122"/>
    <lineage>
        <taxon>Bacteria</taxon>
        <taxon>Bacillati</taxon>
        <taxon>Bacillota</taxon>
        <taxon>Bacilli</taxon>
        <taxon>Bacillales</taxon>
        <taxon>Bacillaceae</taxon>
        <taxon>Shouchella</taxon>
    </lineage>
</organism>
<gene>
    <name evidence="17" type="ORF">SAMN05421737_11350</name>
</gene>
<dbReference type="PROSITE" id="PS00438">
    <property type="entry name" value="CATALASE_2"/>
    <property type="match status" value="1"/>
</dbReference>
<evidence type="ECO:0000313" key="18">
    <source>
        <dbReference type="Proteomes" id="UP000242662"/>
    </source>
</evidence>
<comment type="catalytic activity">
    <reaction evidence="11 14">
        <text>2 H2O2 = O2 + 2 H2O</text>
        <dbReference type="Rhea" id="RHEA:20309"/>
        <dbReference type="ChEBI" id="CHEBI:15377"/>
        <dbReference type="ChEBI" id="CHEBI:15379"/>
        <dbReference type="ChEBI" id="CHEBI:16240"/>
        <dbReference type="EC" id="1.11.1.6"/>
    </reaction>
</comment>
<reference evidence="18" key="1">
    <citation type="submission" date="2016-09" db="EMBL/GenBank/DDBJ databases">
        <authorList>
            <person name="Varghese N."/>
            <person name="Submissions S."/>
        </authorList>
    </citation>
    <scope>NUCLEOTIDE SEQUENCE [LARGE SCALE GENOMIC DNA]</scope>
    <source>
        <strain evidence="18">25nlg</strain>
    </source>
</reference>
<dbReference type="PANTHER" id="PTHR11465">
    <property type="entry name" value="CATALASE"/>
    <property type="match status" value="1"/>
</dbReference>
<dbReference type="PROSITE" id="PS51402">
    <property type="entry name" value="CATALASE_3"/>
    <property type="match status" value="1"/>
</dbReference>
<evidence type="ECO:0000256" key="1">
    <source>
        <dbReference type="ARBA" id="ARBA00001971"/>
    </source>
</evidence>
<keyword evidence="5 14" id="KW-0575">Peroxidase</keyword>
<dbReference type="GO" id="GO:0042542">
    <property type="term" value="P:response to hydrogen peroxide"/>
    <property type="evidence" value="ECO:0007669"/>
    <property type="project" value="TreeGrafter"/>
</dbReference>
<feature type="region of interest" description="Disordered" evidence="15">
    <location>
        <begin position="1"/>
        <end position="26"/>
    </location>
</feature>
<dbReference type="Pfam" id="PF00199">
    <property type="entry name" value="Catalase"/>
    <property type="match status" value="1"/>
</dbReference>
<dbReference type="SMART" id="SM01060">
    <property type="entry name" value="Catalase"/>
    <property type="match status" value="1"/>
</dbReference>
<keyword evidence="9 13" id="KW-0408">Iron</keyword>
<dbReference type="EC" id="1.11.1.6" evidence="4 14"/>
<sequence length="488" mass="55981">MMKRLTDNQGHPVYDNQNSRTAGADGPTLLDDYHLIEKLAHFDRERIPERVVHARGAGAHGVFKVKHNMKQYTRAAFLAEDGKETPVFVRFSTVIHGGTSPETLRDPRGFAVKFYTEEGNYDFVGNNLPVFFIRDAIKFPDVVHSLKPDPRTNIQHPDRYWDFMSLSPETTNMLMHLFTDEGIPGSYREMRGSSVHAFKWINEENDMVYVKLRWVPKQGIRNLSAKEAAKIQGQDFNHATRDLYEAIERGDFPEWDLYVQVLHPNEFDQFDFHPLDATKDWLEEDVPYQLVGTMTLNRNPENVFAETEQASFNPGNLVPGFELSEDKLLQGRIFSYADTQRYRVGANYLDLPVNCPFAKKANNQRDGAMPVGQQTNQINYEPNRYQQTPKEAEGYTDYRAPLAGKTGRQVIEKTNHFGQAGKIYRSYEKEVQDALVKNLVADLKQVEKETVLRAICHFYQADQSLGQRLAEQLSIDLAAIHELEKVSN</sequence>
<dbReference type="GO" id="GO:0042744">
    <property type="term" value="P:hydrogen peroxide catabolic process"/>
    <property type="evidence" value="ECO:0007669"/>
    <property type="project" value="UniProtKB-KW"/>
</dbReference>
<dbReference type="GO" id="GO:0004096">
    <property type="term" value="F:catalase activity"/>
    <property type="evidence" value="ECO:0007669"/>
    <property type="project" value="UniProtKB-EC"/>
</dbReference>
<dbReference type="InterPro" id="IPR024711">
    <property type="entry name" value="Catalase_clade1/3"/>
</dbReference>
<feature type="active site" evidence="12">
    <location>
        <position position="53"/>
    </location>
</feature>
<name>A0A1G6NTJ3_9BACI</name>
<keyword evidence="7 13" id="KW-0479">Metal-binding</keyword>
<evidence type="ECO:0000256" key="2">
    <source>
        <dbReference type="ARBA" id="ARBA00002974"/>
    </source>
</evidence>
<dbReference type="Pfam" id="PF06628">
    <property type="entry name" value="Catalase-rel"/>
    <property type="match status" value="1"/>
</dbReference>
<evidence type="ECO:0000256" key="11">
    <source>
        <dbReference type="ARBA" id="ARBA00049254"/>
    </source>
</evidence>
<evidence type="ECO:0000256" key="15">
    <source>
        <dbReference type="SAM" id="MobiDB-lite"/>
    </source>
</evidence>
<dbReference type="InterPro" id="IPR002226">
    <property type="entry name" value="Catalase_haem_BS"/>
</dbReference>
<evidence type="ECO:0000256" key="10">
    <source>
        <dbReference type="ARBA" id="ARBA00023324"/>
    </source>
</evidence>
<feature type="binding site" description="axial binding residue" evidence="13">
    <location>
        <position position="336"/>
    </location>
    <ligand>
        <name>heme</name>
        <dbReference type="ChEBI" id="CHEBI:30413"/>
    </ligand>
    <ligandPart>
        <name>Fe</name>
        <dbReference type="ChEBI" id="CHEBI:18248"/>
    </ligandPart>
</feature>